<protein>
    <recommendedName>
        <fullName evidence="4">Small secreted protein</fullName>
    </recommendedName>
</protein>
<evidence type="ECO:0008006" key="4">
    <source>
        <dbReference type="Google" id="ProtNLM"/>
    </source>
</evidence>
<gene>
    <name evidence="2" type="ORF">PISL3812_08339</name>
</gene>
<dbReference type="AlphaFoldDB" id="A0A0U1M8A4"/>
<sequence>MINFALLLSLASAPHLATAQYTPPSSLNITTLTVSNNASVLQCWSLLTGFSTSTQPGISGSAIANIGVLDSTTNATFSVLPGQFDGGKHNAPVAQWVFFLSGVAHITLPHSSDEAFVVGGKHGGILALDTADVSADGHITVYPTNEVTAVLELPFADGKVPPHVSLHDGPCTAEEQNY</sequence>
<name>A0A0U1M8A4_TALIS</name>
<proteinExistence type="predicted"/>
<feature type="chain" id="PRO_5006711663" description="Small secreted protein" evidence="1">
    <location>
        <begin position="20"/>
        <end position="178"/>
    </location>
</feature>
<dbReference type="Proteomes" id="UP000054383">
    <property type="component" value="Unassembled WGS sequence"/>
</dbReference>
<dbReference type="EMBL" id="CVMT01000009">
    <property type="protein sequence ID" value="CRG91291.1"/>
    <property type="molecule type" value="Genomic_DNA"/>
</dbReference>
<evidence type="ECO:0000313" key="2">
    <source>
        <dbReference type="EMBL" id="CRG91291.1"/>
    </source>
</evidence>
<dbReference type="OMA" id="GHYTTYP"/>
<feature type="signal peptide" evidence="1">
    <location>
        <begin position="1"/>
        <end position="19"/>
    </location>
</feature>
<keyword evidence="1" id="KW-0732">Signal</keyword>
<accession>A0A0U1M8A4</accession>
<evidence type="ECO:0000313" key="3">
    <source>
        <dbReference type="Proteomes" id="UP000054383"/>
    </source>
</evidence>
<evidence type="ECO:0000256" key="1">
    <source>
        <dbReference type="SAM" id="SignalP"/>
    </source>
</evidence>
<dbReference type="OrthoDB" id="3223416at2759"/>
<keyword evidence="3" id="KW-1185">Reference proteome</keyword>
<reference evidence="2 3" key="1">
    <citation type="submission" date="2015-04" db="EMBL/GenBank/DDBJ databases">
        <authorList>
            <person name="Syromyatnikov M.Y."/>
            <person name="Popov V.N."/>
        </authorList>
    </citation>
    <scope>NUCLEOTIDE SEQUENCE [LARGE SCALE GENOMIC DNA]</scope>
    <source>
        <strain evidence="2">WF-38-12</strain>
    </source>
</reference>
<organism evidence="2 3">
    <name type="scientific">Talaromyces islandicus</name>
    <name type="common">Penicillium islandicum</name>
    <dbReference type="NCBI Taxonomy" id="28573"/>
    <lineage>
        <taxon>Eukaryota</taxon>
        <taxon>Fungi</taxon>
        <taxon>Dikarya</taxon>
        <taxon>Ascomycota</taxon>
        <taxon>Pezizomycotina</taxon>
        <taxon>Eurotiomycetes</taxon>
        <taxon>Eurotiomycetidae</taxon>
        <taxon>Eurotiales</taxon>
        <taxon>Trichocomaceae</taxon>
        <taxon>Talaromyces</taxon>
        <taxon>Talaromyces sect. Islandici</taxon>
    </lineage>
</organism>